<comment type="caution">
    <text evidence="2">The sequence shown here is derived from an EMBL/GenBank/DDBJ whole genome shotgun (WGS) entry which is preliminary data.</text>
</comment>
<proteinExistence type="predicted"/>
<sequence length="71" mass="7648">MRDLTYLLSVLVCAQSLTRLSEAVAQWLILRARAELARATAAAPAGRGGREHTAPVAARQTPELLVKENHG</sequence>
<dbReference type="EMBL" id="BMRP01000045">
    <property type="protein sequence ID" value="GGU94218.1"/>
    <property type="molecule type" value="Genomic_DNA"/>
</dbReference>
<reference evidence="3" key="1">
    <citation type="journal article" date="2019" name="Int. J. Syst. Evol. Microbiol.">
        <title>The Global Catalogue of Microorganisms (GCM) 10K type strain sequencing project: providing services to taxonomists for standard genome sequencing and annotation.</title>
        <authorList>
            <consortium name="The Broad Institute Genomics Platform"/>
            <consortium name="The Broad Institute Genome Sequencing Center for Infectious Disease"/>
            <person name="Wu L."/>
            <person name="Ma J."/>
        </authorList>
    </citation>
    <scope>NUCLEOTIDE SEQUENCE [LARGE SCALE GENOMIC DNA]</scope>
    <source>
        <strain evidence="3">JCM 3399</strain>
    </source>
</reference>
<keyword evidence="3" id="KW-1185">Reference proteome</keyword>
<evidence type="ECO:0000256" key="1">
    <source>
        <dbReference type="SAM" id="MobiDB-lite"/>
    </source>
</evidence>
<gene>
    <name evidence="2" type="ORF">GCM10010211_71590</name>
</gene>
<evidence type="ECO:0000313" key="2">
    <source>
        <dbReference type="EMBL" id="GGU94218.1"/>
    </source>
</evidence>
<organism evidence="2 3">
    <name type="scientific">Streptomyces albospinus</name>
    <dbReference type="NCBI Taxonomy" id="285515"/>
    <lineage>
        <taxon>Bacteria</taxon>
        <taxon>Bacillati</taxon>
        <taxon>Actinomycetota</taxon>
        <taxon>Actinomycetes</taxon>
        <taxon>Kitasatosporales</taxon>
        <taxon>Streptomycetaceae</taxon>
        <taxon>Streptomyces</taxon>
    </lineage>
</organism>
<protein>
    <submittedName>
        <fullName evidence="2">Uncharacterized protein</fullName>
    </submittedName>
</protein>
<dbReference type="Proteomes" id="UP000654471">
    <property type="component" value="Unassembled WGS sequence"/>
</dbReference>
<feature type="region of interest" description="Disordered" evidence="1">
    <location>
        <begin position="41"/>
        <end position="71"/>
    </location>
</feature>
<accession>A0ABQ2VL93</accession>
<name>A0ABQ2VL93_9ACTN</name>
<evidence type="ECO:0000313" key="3">
    <source>
        <dbReference type="Proteomes" id="UP000654471"/>
    </source>
</evidence>